<reference evidence="1" key="2">
    <citation type="submission" date="2023-01" db="EMBL/GenBank/DDBJ databases">
        <authorList>
            <person name="Sun Q."/>
            <person name="Evtushenko L."/>
        </authorList>
    </citation>
    <scope>NUCLEOTIDE SEQUENCE</scope>
    <source>
        <strain evidence="1">VKM Ac-2007</strain>
    </source>
</reference>
<sequence>MGELSEPASSPRSRASILAVGVCATIVAGGLLLGPAAKPVGATGHWDAPASTGDPQVDAADLYAFTSPERQDTVTLVVDYAPFQPHNTLRPFATETHYDLHVDNTGTGRPDITYRWTFTDEDRRPAFTSLATRGVVRSARDGSLLFRQHYTLRRLRPGRPEQILVEDAIAAPSHLGSLVMPDYRRLRDEAVVRLPGGGLAFAGQAADPFYSDGKAVGLLRFGVPSPPAATGVPLNVNALALQVPKSELALGGDPRANPVVGVWATASRRSLGLRSPDEAEYVQVSRLGNPDFNEMFVPRASQDRFNGMSPHQDRGTAEVVGGLLNPERAGQVQAATGARAPEAPRRDLEEVYLTGLTTRSDGPIRRDLNSQLLNRDVVRDGFAPAEELRLNMGTPVTAAPHRYGLLRDDPQGFPNGRRLTDDVVAIGLRMLMGEPAGAGSPWLVDENAAVLLTKPVTGFFPYLAIPNYF</sequence>
<dbReference type="AlphaFoldDB" id="A0A9W6I047"/>
<dbReference type="Pfam" id="PF14224">
    <property type="entry name" value="DUF4331"/>
    <property type="match status" value="1"/>
</dbReference>
<dbReference type="RefSeq" id="WP_271217241.1">
    <property type="nucleotide sequence ID" value="NZ_BAAAVD010000003.1"/>
</dbReference>
<comment type="caution">
    <text evidence="1">The sequence shown here is derived from an EMBL/GenBank/DDBJ whole genome shotgun (WGS) entry which is preliminary data.</text>
</comment>
<organism evidence="1 2">
    <name type="scientific">Streptosporangium carneum</name>
    <dbReference type="NCBI Taxonomy" id="47481"/>
    <lineage>
        <taxon>Bacteria</taxon>
        <taxon>Bacillati</taxon>
        <taxon>Actinomycetota</taxon>
        <taxon>Actinomycetes</taxon>
        <taxon>Streptosporangiales</taxon>
        <taxon>Streptosporangiaceae</taxon>
        <taxon>Streptosporangium</taxon>
    </lineage>
</organism>
<keyword evidence="2" id="KW-1185">Reference proteome</keyword>
<evidence type="ECO:0000313" key="2">
    <source>
        <dbReference type="Proteomes" id="UP001143474"/>
    </source>
</evidence>
<protein>
    <recommendedName>
        <fullName evidence="3">DUF4331 domain-containing protein</fullName>
    </recommendedName>
</protein>
<accession>A0A9W6I047</accession>
<reference evidence="1" key="1">
    <citation type="journal article" date="2014" name="Int. J. Syst. Evol. Microbiol.">
        <title>Complete genome sequence of Corynebacterium casei LMG S-19264T (=DSM 44701T), isolated from a smear-ripened cheese.</title>
        <authorList>
            <consortium name="US DOE Joint Genome Institute (JGI-PGF)"/>
            <person name="Walter F."/>
            <person name="Albersmeier A."/>
            <person name="Kalinowski J."/>
            <person name="Ruckert C."/>
        </authorList>
    </citation>
    <scope>NUCLEOTIDE SEQUENCE</scope>
    <source>
        <strain evidence="1">VKM Ac-2007</strain>
    </source>
</reference>
<evidence type="ECO:0008006" key="3">
    <source>
        <dbReference type="Google" id="ProtNLM"/>
    </source>
</evidence>
<name>A0A9W6I047_9ACTN</name>
<dbReference type="EMBL" id="BSEV01000003">
    <property type="protein sequence ID" value="GLK08753.1"/>
    <property type="molecule type" value="Genomic_DNA"/>
</dbReference>
<evidence type="ECO:0000313" key="1">
    <source>
        <dbReference type="EMBL" id="GLK08753.1"/>
    </source>
</evidence>
<dbReference type="Proteomes" id="UP001143474">
    <property type="component" value="Unassembled WGS sequence"/>
</dbReference>
<dbReference type="InterPro" id="IPR025566">
    <property type="entry name" value="DUF4331"/>
</dbReference>
<gene>
    <name evidence="1" type="ORF">GCM10017600_21580</name>
</gene>
<proteinExistence type="predicted"/>